<dbReference type="Gene3D" id="3.90.180.10">
    <property type="entry name" value="Medium-chain alcohol dehydrogenases, catalytic domain"/>
    <property type="match status" value="1"/>
</dbReference>
<dbReference type="SMART" id="SM00829">
    <property type="entry name" value="PKS_ER"/>
    <property type="match status" value="1"/>
</dbReference>
<dbReference type="SUPFAM" id="SSF51735">
    <property type="entry name" value="NAD(P)-binding Rossmann-fold domains"/>
    <property type="match status" value="1"/>
</dbReference>
<dbReference type="PROSITE" id="PS01162">
    <property type="entry name" value="QOR_ZETA_CRYSTAL"/>
    <property type="match status" value="1"/>
</dbReference>
<dbReference type="InterPro" id="IPR052733">
    <property type="entry name" value="Chloroplast_QOR"/>
</dbReference>
<evidence type="ECO:0000313" key="3">
    <source>
        <dbReference type="Proteomes" id="UP000799437"/>
    </source>
</evidence>
<dbReference type="EMBL" id="ML996571">
    <property type="protein sequence ID" value="KAF2758373.1"/>
    <property type="molecule type" value="Genomic_DNA"/>
</dbReference>
<dbReference type="Proteomes" id="UP000799437">
    <property type="component" value="Unassembled WGS sequence"/>
</dbReference>
<dbReference type="GeneID" id="54482043"/>
<dbReference type="OrthoDB" id="3509362at2759"/>
<sequence length="306" mass="32807">MNTIPAPQPPENEHLIQVQAAAITNGELGWAPFTNWPEEHIPIYDMTGTILTNVPGSKFKVGDQVYGHTDAYGEGAACQLAHINHSAIALKPKSLTWTEAAAVPTSSLTAYQGLFTHGGMSEPHVTDILAKPNMGKRVLITAASGGVGVFAVQFAKLTGATVVGTCGPANKDFVFSLGTDEVIDYHKYSITKWVNGEESKKFDVILNCAADHTGETLCDAVAGLKENGALISIVPGFKEPESLPSGAKAMFFILSSLGHQLESIAKLFDDGRLHVHIDSAWQLDQYQEAFDRAHSGRARGRVVVKI</sequence>
<keyword evidence="3" id="KW-1185">Reference proteome</keyword>
<name>A0A6A6W6X2_9PEZI</name>
<dbReference type="InterPro" id="IPR036291">
    <property type="entry name" value="NAD(P)-bd_dom_sf"/>
</dbReference>
<dbReference type="AlphaFoldDB" id="A0A6A6W6X2"/>
<dbReference type="Pfam" id="PF13602">
    <property type="entry name" value="ADH_zinc_N_2"/>
    <property type="match status" value="1"/>
</dbReference>
<proteinExistence type="predicted"/>
<accession>A0A6A6W6X2</accession>
<dbReference type="RefSeq" id="XP_033600824.1">
    <property type="nucleotide sequence ID" value="XM_033740989.1"/>
</dbReference>
<dbReference type="InterPro" id="IPR020843">
    <property type="entry name" value="ER"/>
</dbReference>
<organism evidence="2 3">
    <name type="scientific">Pseudovirgaria hyperparasitica</name>
    <dbReference type="NCBI Taxonomy" id="470096"/>
    <lineage>
        <taxon>Eukaryota</taxon>
        <taxon>Fungi</taxon>
        <taxon>Dikarya</taxon>
        <taxon>Ascomycota</taxon>
        <taxon>Pezizomycotina</taxon>
        <taxon>Dothideomycetes</taxon>
        <taxon>Dothideomycetes incertae sedis</taxon>
        <taxon>Acrospermales</taxon>
        <taxon>Acrospermaceae</taxon>
        <taxon>Pseudovirgaria</taxon>
    </lineage>
</organism>
<dbReference type="GO" id="GO:0016491">
    <property type="term" value="F:oxidoreductase activity"/>
    <property type="evidence" value="ECO:0007669"/>
    <property type="project" value="InterPro"/>
</dbReference>
<evidence type="ECO:0000259" key="1">
    <source>
        <dbReference type="SMART" id="SM00829"/>
    </source>
</evidence>
<dbReference type="Gene3D" id="3.40.50.720">
    <property type="entry name" value="NAD(P)-binding Rossmann-like Domain"/>
    <property type="match status" value="1"/>
</dbReference>
<dbReference type="PANTHER" id="PTHR44013">
    <property type="entry name" value="ZINC-TYPE ALCOHOL DEHYDROGENASE-LIKE PROTEIN C16A3.02C"/>
    <property type="match status" value="1"/>
</dbReference>
<dbReference type="GO" id="GO:0008270">
    <property type="term" value="F:zinc ion binding"/>
    <property type="evidence" value="ECO:0007669"/>
    <property type="project" value="InterPro"/>
</dbReference>
<protein>
    <submittedName>
        <fullName evidence="2">NAD(P)-binding protein</fullName>
    </submittedName>
</protein>
<dbReference type="SUPFAM" id="SSF50129">
    <property type="entry name" value="GroES-like"/>
    <property type="match status" value="1"/>
</dbReference>
<dbReference type="CDD" id="cd05289">
    <property type="entry name" value="MDR_like_2"/>
    <property type="match status" value="1"/>
</dbReference>
<evidence type="ECO:0000313" key="2">
    <source>
        <dbReference type="EMBL" id="KAF2758373.1"/>
    </source>
</evidence>
<dbReference type="PANTHER" id="PTHR44013:SF5">
    <property type="entry name" value="OXIDOREDUCTASE, PUTATIVE (AFU_ORTHOLOGUE AFUA_5G01290)-RELATED"/>
    <property type="match status" value="1"/>
</dbReference>
<dbReference type="InterPro" id="IPR011032">
    <property type="entry name" value="GroES-like_sf"/>
</dbReference>
<dbReference type="InterPro" id="IPR002364">
    <property type="entry name" value="Quin_OxRdtase/zeta-crystal_CS"/>
</dbReference>
<feature type="domain" description="Enoyl reductase (ER)" evidence="1">
    <location>
        <begin position="2"/>
        <end position="304"/>
    </location>
</feature>
<reference evidence="2" key="1">
    <citation type="journal article" date="2020" name="Stud. Mycol.">
        <title>101 Dothideomycetes genomes: a test case for predicting lifestyles and emergence of pathogens.</title>
        <authorList>
            <person name="Haridas S."/>
            <person name="Albert R."/>
            <person name="Binder M."/>
            <person name="Bloem J."/>
            <person name="Labutti K."/>
            <person name="Salamov A."/>
            <person name="Andreopoulos B."/>
            <person name="Baker S."/>
            <person name="Barry K."/>
            <person name="Bills G."/>
            <person name="Bluhm B."/>
            <person name="Cannon C."/>
            <person name="Castanera R."/>
            <person name="Culley D."/>
            <person name="Daum C."/>
            <person name="Ezra D."/>
            <person name="Gonzalez J."/>
            <person name="Henrissat B."/>
            <person name="Kuo A."/>
            <person name="Liang C."/>
            <person name="Lipzen A."/>
            <person name="Lutzoni F."/>
            <person name="Magnuson J."/>
            <person name="Mondo S."/>
            <person name="Nolan M."/>
            <person name="Ohm R."/>
            <person name="Pangilinan J."/>
            <person name="Park H.-J."/>
            <person name="Ramirez L."/>
            <person name="Alfaro M."/>
            <person name="Sun H."/>
            <person name="Tritt A."/>
            <person name="Yoshinaga Y."/>
            <person name="Zwiers L.-H."/>
            <person name="Turgeon B."/>
            <person name="Goodwin S."/>
            <person name="Spatafora J."/>
            <person name="Crous P."/>
            <person name="Grigoriev I."/>
        </authorList>
    </citation>
    <scope>NUCLEOTIDE SEQUENCE</scope>
    <source>
        <strain evidence="2">CBS 121739</strain>
    </source>
</reference>
<gene>
    <name evidence="2" type="ORF">EJ05DRAFT_349387</name>
</gene>